<dbReference type="InterPro" id="IPR053714">
    <property type="entry name" value="Iso_Racemase_Enz_sf"/>
</dbReference>
<dbReference type="InterPro" id="IPR052186">
    <property type="entry name" value="Hydantoin_racemase-like"/>
</dbReference>
<evidence type="ECO:0008006" key="4">
    <source>
        <dbReference type="Google" id="ProtNLM"/>
    </source>
</evidence>
<accession>A0ABS5RXR7</accession>
<dbReference type="Proteomes" id="UP001297272">
    <property type="component" value="Unassembled WGS sequence"/>
</dbReference>
<dbReference type="InterPro" id="IPR015942">
    <property type="entry name" value="Asp/Glu/hydantoin_racemase"/>
</dbReference>
<comment type="caution">
    <text evidence="2">The sequence shown here is derived from an EMBL/GenBank/DDBJ whole genome shotgun (WGS) entry which is preliminary data.</text>
</comment>
<protein>
    <recommendedName>
        <fullName evidence="4">Hydantoin racemase</fullName>
    </recommendedName>
</protein>
<dbReference type="EMBL" id="JAFMNX010000003">
    <property type="protein sequence ID" value="MBS9721830.1"/>
    <property type="molecule type" value="Genomic_DNA"/>
</dbReference>
<dbReference type="Pfam" id="PF01177">
    <property type="entry name" value="Asp_Glu_race"/>
    <property type="match status" value="1"/>
</dbReference>
<dbReference type="Gene3D" id="3.40.50.12500">
    <property type="match status" value="1"/>
</dbReference>
<reference evidence="2 3" key="1">
    <citation type="submission" date="2021-03" db="EMBL/GenBank/DDBJ databases">
        <title>Tianweitania aestuarii sp. nov., isolated from a tidal flat.</title>
        <authorList>
            <person name="Park S."/>
            <person name="Yoon J.-H."/>
        </authorList>
    </citation>
    <scope>NUCLEOTIDE SEQUENCE [LARGE SCALE GENOMIC DNA]</scope>
    <source>
        <strain evidence="2 3">BSSL-BM11</strain>
    </source>
</reference>
<gene>
    <name evidence="2" type="ORF">JYU29_14160</name>
</gene>
<proteinExistence type="inferred from homology"/>
<evidence type="ECO:0000256" key="1">
    <source>
        <dbReference type="ARBA" id="ARBA00038414"/>
    </source>
</evidence>
<comment type="similarity">
    <text evidence="1">Belongs to the HyuE racemase family.</text>
</comment>
<evidence type="ECO:0000313" key="2">
    <source>
        <dbReference type="EMBL" id="MBS9721830.1"/>
    </source>
</evidence>
<dbReference type="RefSeq" id="WP_213985446.1">
    <property type="nucleotide sequence ID" value="NZ_JAFMNX010000003.1"/>
</dbReference>
<dbReference type="PANTHER" id="PTHR28047">
    <property type="entry name" value="PROTEIN DCG1"/>
    <property type="match status" value="1"/>
</dbReference>
<dbReference type="PANTHER" id="PTHR28047:SF5">
    <property type="entry name" value="PROTEIN DCG1"/>
    <property type="match status" value="1"/>
</dbReference>
<name>A0ABS5RXR7_9HYPH</name>
<evidence type="ECO:0000313" key="3">
    <source>
        <dbReference type="Proteomes" id="UP001297272"/>
    </source>
</evidence>
<organism evidence="2 3">
    <name type="scientific">Tianweitania aestuarii</name>
    <dbReference type="NCBI Taxonomy" id="2814886"/>
    <lineage>
        <taxon>Bacteria</taxon>
        <taxon>Pseudomonadati</taxon>
        <taxon>Pseudomonadota</taxon>
        <taxon>Alphaproteobacteria</taxon>
        <taxon>Hyphomicrobiales</taxon>
        <taxon>Phyllobacteriaceae</taxon>
        <taxon>Tianweitania</taxon>
    </lineage>
</organism>
<sequence length="270" mass="28669">MRIFWQSFIDHTTSAAYMTRLQDYLNAIAEPGTVIEVHGISPPDRSFGRLSEFRCAILAIDNGIAAEEAGYDAVVLGHFQDPGLLELKSAVSIPVIGTGEATLHFAAQQGRHLGLVTLDDVFRTMHFEQGDLYGLSGRISHVAGLNADPSDFSACFAGDLDAKARMIEAFRLVAEPMVAGGADVIVPAGVLPGLLIGSEHGLCFGHAPVVNCAAVALKSAEMHVRLQALNGFEPSRGPFCAKAPPQAIADFRKLVAEGRGASPLLRPGQR</sequence>
<keyword evidence="3" id="KW-1185">Reference proteome</keyword>